<dbReference type="Pfam" id="PF13556">
    <property type="entry name" value="HTH_30"/>
    <property type="match status" value="1"/>
</dbReference>
<gene>
    <name evidence="2" type="ORF">H9Q79_17130</name>
</gene>
<protein>
    <submittedName>
        <fullName evidence="2">Helix-turn-helix domain-containing protein</fullName>
    </submittedName>
</protein>
<name>A0A7G9GCM5_9FIRM</name>
<dbReference type="PANTHER" id="PTHR33744">
    <property type="entry name" value="CARBOHYDRATE DIACID REGULATOR"/>
    <property type="match status" value="1"/>
</dbReference>
<reference evidence="2 3" key="1">
    <citation type="submission" date="2020-08" db="EMBL/GenBank/DDBJ databases">
        <authorList>
            <person name="Liu C."/>
            <person name="Sun Q."/>
        </authorList>
    </citation>
    <scope>NUCLEOTIDE SEQUENCE [LARGE SCALE GENOMIC DNA]</scope>
    <source>
        <strain evidence="2 3">NSJ-29</strain>
    </source>
</reference>
<sequence>MKIHGDLLFYWIHKKYPAAFAHLSKNYQVTRPMFPDKMDKIRNHFIVMDKSYGIQSVAVCEGAIFLFLGFSEQELKGNPNEYIAIPEERQLTEVFNQVLEIFEMFQELENNLEDAVHTYFSYNAILHSCDTLIDAPVALLDTQFRYVGYSKRLAFECGFEDKYVGDNNYLPLEEINQLNAMPDFNGLQNIQEVFQYVCVENMIHKNIFHSGEYVGRLGIPWSKDPAVNRYHAQLLLVLAQYVEELYDMFGTFWRVKKSDTRFKKALMRLLDGESLDQDHLNRLLNSREFGLKDTYCLIQFTSGFTDNGKDTTAALAARLEGIWPGTCCLLYRSKFIALVNLTKYESTADNYFHQDLAYFLRESLLQAGVSRKFQDLFLMKTAYRQTEIALEEGPLTDTTYWYFKFDDYAYEHLLRRGYQNFMPDQICHRAIGVLMAYDEENHTQLNLTLKTFIRLQYNAAAASKELYIARSSFLKRMSRIEKLTGIRLDNYRDRVYLALSYEIMEHFNYNGENISSVAGLK</sequence>
<dbReference type="Proteomes" id="UP000515860">
    <property type="component" value="Chromosome"/>
</dbReference>
<evidence type="ECO:0000259" key="1">
    <source>
        <dbReference type="Pfam" id="PF13556"/>
    </source>
</evidence>
<keyword evidence="3" id="KW-1185">Reference proteome</keyword>
<accession>A0A7G9GCM5</accession>
<dbReference type="InterPro" id="IPR051448">
    <property type="entry name" value="CdaR-like_regulators"/>
</dbReference>
<proteinExistence type="predicted"/>
<dbReference type="KEGG" id="whj:H9Q79_17130"/>
<dbReference type="Gene3D" id="1.10.10.2840">
    <property type="entry name" value="PucR C-terminal helix-turn-helix domain"/>
    <property type="match status" value="1"/>
</dbReference>
<evidence type="ECO:0000313" key="2">
    <source>
        <dbReference type="EMBL" id="QNM08557.1"/>
    </source>
</evidence>
<feature type="domain" description="PucR C-terminal helix-turn-helix" evidence="1">
    <location>
        <begin position="448"/>
        <end position="502"/>
    </location>
</feature>
<organism evidence="2 3">
    <name type="scientific">Wansuia hejianensis</name>
    <dbReference type="NCBI Taxonomy" id="2763667"/>
    <lineage>
        <taxon>Bacteria</taxon>
        <taxon>Bacillati</taxon>
        <taxon>Bacillota</taxon>
        <taxon>Clostridia</taxon>
        <taxon>Lachnospirales</taxon>
        <taxon>Lachnospiraceae</taxon>
        <taxon>Wansuia</taxon>
    </lineage>
</organism>
<dbReference type="InterPro" id="IPR025736">
    <property type="entry name" value="PucR_C-HTH_dom"/>
</dbReference>
<dbReference type="RefSeq" id="WP_249328795.1">
    <property type="nucleotide sequence ID" value="NZ_CP060635.1"/>
</dbReference>
<dbReference type="AlphaFoldDB" id="A0A7G9GCM5"/>
<dbReference type="PANTHER" id="PTHR33744:SF15">
    <property type="entry name" value="CARBOHYDRATE DIACID REGULATOR"/>
    <property type="match status" value="1"/>
</dbReference>
<dbReference type="EMBL" id="CP060635">
    <property type="protein sequence ID" value="QNM08557.1"/>
    <property type="molecule type" value="Genomic_DNA"/>
</dbReference>
<dbReference type="InterPro" id="IPR042070">
    <property type="entry name" value="PucR_C-HTH_sf"/>
</dbReference>
<evidence type="ECO:0000313" key="3">
    <source>
        <dbReference type="Proteomes" id="UP000515860"/>
    </source>
</evidence>